<dbReference type="OrthoDB" id="9797795at2"/>
<evidence type="ECO:0000313" key="3">
    <source>
        <dbReference type="EMBL" id="THD12142.1"/>
    </source>
</evidence>
<dbReference type="PANTHER" id="PTHR30160">
    <property type="entry name" value="TETRAACYLDISACCHARIDE 4'-KINASE-RELATED"/>
    <property type="match status" value="1"/>
</dbReference>
<dbReference type="EMBL" id="MWQO01000003">
    <property type="protein sequence ID" value="THD12142.1"/>
    <property type="molecule type" value="Genomic_DNA"/>
</dbReference>
<dbReference type="InterPro" id="IPR002201">
    <property type="entry name" value="Glyco_trans_9"/>
</dbReference>
<dbReference type="GO" id="GO:0005829">
    <property type="term" value="C:cytosol"/>
    <property type="evidence" value="ECO:0007669"/>
    <property type="project" value="TreeGrafter"/>
</dbReference>
<keyword evidence="4" id="KW-1185">Reference proteome</keyword>
<dbReference type="CDD" id="cd03789">
    <property type="entry name" value="GT9_LPS_heptosyltransferase"/>
    <property type="match status" value="1"/>
</dbReference>
<dbReference type="STRING" id="993689.GCA_002077135_03260"/>
<dbReference type="InterPro" id="IPR051199">
    <property type="entry name" value="LPS_LOS_Heptosyltrfase"/>
</dbReference>
<dbReference type="GO" id="GO:0009244">
    <property type="term" value="P:lipopolysaccharide core region biosynthetic process"/>
    <property type="evidence" value="ECO:0007669"/>
    <property type="project" value="TreeGrafter"/>
</dbReference>
<dbReference type="RefSeq" id="WP_081129673.1">
    <property type="nucleotide sequence ID" value="NZ_LDOS01000002.1"/>
</dbReference>
<keyword evidence="1" id="KW-0328">Glycosyltransferase</keyword>
<dbReference type="Proteomes" id="UP000307749">
    <property type="component" value="Unassembled WGS sequence"/>
</dbReference>
<dbReference type="Pfam" id="PF01075">
    <property type="entry name" value="Glyco_transf_9"/>
    <property type="match status" value="1"/>
</dbReference>
<dbReference type="Gene3D" id="3.40.50.2000">
    <property type="entry name" value="Glycogen Phosphorylase B"/>
    <property type="match status" value="2"/>
</dbReference>
<dbReference type="GO" id="GO:0008713">
    <property type="term" value="F:ADP-heptose-lipopolysaccharide heptosyltransferase activity"/>
    <property type="evidence" value="ECO:0007669"/>
    <property type="project" value="TreeGrafter"/>
</dbReference>
<reference evidence="3 4" key="1">
    <citation type="submission" date="2017-02" db="EMBL/GenBank/DDBJ databases">
        <title>Whole genome sequencing of Metallibacterium scheffleri DSM 24874 (T).</title>
        <authorList>
            <person name="Kumar S."/>
            <person name="Patil P."/>
            <person name="Patil P.B."/>
        </authorList>
    </citation>
    <scope>NUCLEOTIDE SEQUENCE [LARGE SCALE GENOMIC DNA]</scope>
    <source>
        <strain evidence="3 4">DSM 24874</strain>
    </source>
</reference>
<organism evidence="3 4">
    <name type="scientific">Metallibacterium scheffleri</name>
    <dbReference type="NCBI Taxonomy" id="993689"/>
    <lineage>
        <taxon>Bacteria</taxon>
        <taxon>Pseudomonadati</taxon>
        <taxon>Pseudomonadota</taxon>
        <taxon>Gammaproteobacteria</taxon>
        <taxon>Lysobacterales</taxon>
        <taxon>Rhodanobacteraceae</taxon>
        <taxon>Metallibacterium</taxon>
    </lineage>
</organism>
<accession>A0A4S3KSN4</accession>
<gene>
    <name evidence="3" type="ORF">B1806_00895</name>
</gene>
<name>A0A4S3KSN4_9GAMM</name>
<protein>
    <recommendedName>
        <fullName evidence="5">Lipopolysaccharide heptosyltransferase II</fullName>
    </recommendedName>
</protein>
<dbReference type="AlphaFoldDB" id="A0A4S3KSN4"/>
<keyword evidence="2" id="KW-0808">Transferase</keyword>
<proteinExistence type="predicted"/>
<dbReference type="PANTHER" id="PTHR30160:SF7">
    <property type="entry name" value="ADP-HEPTOSE--LPS HEPTOSYLTRANSFERASE 2"/>
    <property type="match status" value="1"/>
</dbReference>
<sequence length="378" mass="41446">MNAPLAPARLHSGAGRRDATRPAWHRGVRRILVIKWSALGDVALATAIMEDLRLAFPDATMHLNTLPAAQALFAADPRFERVLAIDVRAPGQRLLQAWHWLRAVRAGNYDLLVDLQASDHTRLLIGLLPMLGCRIRQRLGWRGGFPYTLHNAVRTRGLHPIAAMRAMLAHAGIEARTTRPLLRVPPTLADAALDLLQRHGLTARGFAVFMPGSQAAGWLKRWGADRYAQLGCLLLERGLERIVLIGARDEAEECARIRAAITRSHPGRVVHLDDLHLLQIVSVCARARWIIANDTGIAHVAAVCGRPLVVLCGPTDARRVKPLGPQVRALQARDGCLNCYAKTCRHADAPQCLARIEPACVARLLLDDACTATDINIL</sequence>
<evidence type="ECO:0000256" key="1">
    <source>
        <dbReference type="ARBA" id="ARBA00022676"/>
    </source>
</evidence>
<comment type="caution">
    <text evidence="3">The sequence shown here is derived from an EMBL/GenBank/DDBJ whole genome shotgun (WGS) entry which is preliminary data.</text>
</comment>
<dbReference type="SUPFAM" id="SSF53756">
    <property type="entry name" value="UDP-Glycosyltransferase/glycogen phosphorylase"/>
    <property type="match status" value="1"/>
</dbReference>
<evidence type="ECO:0000313" key="4">
    <source>
        <dbReference type="Proteomes" id="UP000307749"/>
    </source>
</evidence>
<evidence type="ECO:0000256" key="2">
    <source>
        <dbReference type="ARBA" id="ARBA00022679"/>
    </source>
</evidence>
<evidence type="ECO:0008006" key="5">
    <source>
        <dbReference type="Google" id="ProtNLM"/>
    </source>
</evidence>